<evidence type="ECO:0000313" key="4">
    <source>
        <dbReference type="EMBL" id="CDR88828.1"/>
    </source>
</evidence>
<dbReference type="Pfam" id="PF04438">
    <property type="entry name" value="zf-HIT"/>
    <property type="match status" value="1"/>
</dbReference>
<dbReference type="PANTHER" id="PTHR15555:SF0">
    <property type="entry name" value="ZINC FINGER HIT DOMAIN-CONTAINING PROTEIN 2"/>
    <property type="match status" value="1"/>
</dbReference>
<feature type="domain" description="HIT-type" evidence="3">
    <location>
        <begin position="38"/>
        <end position="71"/>
    </location>
</feature>
<gene>
    <name evidence="4" type="ORF">SPSC_05660</name>
</gene>
<proteinExistence type="predicted"/>
<dbReference type="PROSITE" id="PS51083">
    <property type="entry name" value="ZF_HIT"/>
    <property type="match status" value="1"/>
</dbReference>
<dbReference type="EMBL" id="LK056689">
    <property type="protein sequence ID" value="CDR88828.1"/>
    <property type="molecule type" value="Genomic_DNA"/>
</dbReference>
<dbReference type="Gene3D" id="3.30.60.190">
    <property type="match status" value="1"/>
</dbReference>
<feature type="compositionally biased region" description="Low complexity" evidence="2">
    <location>
        <begin position="340"/>
        <end position="354"/>
    </location>
</feature>
<dbReference type="InterPro" id="IPR039646">
    <property type="entry name" value="ZNHIT2"/>
</dbReference>
<protein>
    <recommendedName>
        <fullName evidence="3">HIT-type domain-containing protein</fullName>
    </recommendedName>
</protein>
<feature type="compositionally biased region" description="Basic and acidic residues" evidence="2">
    <location>
        <begin position="87"/>
        <end position="119"/>
    </location>
</feature>
<feature type="region of interest" description="Disordered" evidence="2">
    <location>
        <begin position="74"/>
        <end position="132"/>
    </location>
</feature>
<reference evidence="4" key="1">
    <citation type="submission" date="2014-06" db="EMBL/GenBank/DDBJ databases">
        <authorList>
            <person name="Ju J."/>
            <person name="Zhang J."/>
        </authorList>
    </citation>
    <scope>NUCLEOTIDE SEQUENCE</scope>
    <source>
        <strain evidence="4">SscI8</strain>
    </source>
</reference>
<feature type="region of interest" description="Disordered" evidence="2">
    <location>
        <begin position="191"/>
        <end position="214"/>
    </location>
</feature>
<dbReference type="AlphaFoldDB" id="A0A127Z4N0"/>
<accession>A0A127Z4N0</accession>
<feature type="compositionally biased region" description="Acidic residues" evidence="2">
    <location>
        <begin position="120"/>
        <end position="132"/>
    </location>
</feature>
<feature type="compositionally biased region" description="Polar residues" evidence="2">
    <location>
        <begin position="195"/>
        <end position="214"/>
    </location>
</feature>
<keyword evidence="1" id="KW-0862">Zinc</keyword>
<evidence type="ECO:0000259" key="3">
    <source>
        <dbReference type="PROSITE" id="PS51083"/>
    </source>
</evidence>
<dbReference type="SUPFAM" id="SSF144232">
    <property type="entry name" value="HIT/MYND zinc finger-like"/>
    <property type="match status" value="1"/>
</dbReference>
<name>A0A127Z4N0_9BASI</name>
<dbReference type="PANTHER" id="PTHR15555">
    <property type="entry name" value="ZINC FINGER HIT DOMAIN CONTAINING PROTEIN 2 PROTEIN FON -RELATED"/>
    <property type="match status" value="1"/>
</dbReference>
<sequence length="596" mass="65586">MSLSDLLNISRTVRRDKARQQDLLPVASSSSSAPVRLCNICYAKSATYNCPRCNVPFCSTVCFRRREHQDCSNAFSSSAVSLAPGSDEGRAEESDRRNVVEMLGRLERNEKEARQMQHDQEEDDDDDDDDDEEAADLRADITADQIESASTDALLAMLTPKERQRFMEAIKDPQSAASLMEHLDRKAERRARLESPSSSQGVLITSQSPTDATTHQPSVVKEWQSLPWFDTPEASLGFSERSPKHISSFVASLEKILSADRTSPKPVNLAYNLCAVLMAYAYTLRHLDVASLSARSETHTPEHVATSKNVPLTPASGRDDDDDEPPLLEPDSPTGLITDPTFPSATEAAPASTSNSQMFQDPALPEQAFEKLNRLVPFMFNQPPSSKATTTGTSDNRSKLLLTSLDDASMWLLSRLSLESEVGPAGADAINLQLLQDLTKLLTRERLVPTFGQGQEVEPRFSLASKLASLSPQQAFTAAQMPLLLNAIADIYFFLEDLSIATSRPSPATMSTPMQPKHIKLAQRKLCFYLGSVLNARQQSTQSTRPQHDADLQDHIQIIRHRIDAANQADKIAAAVNLFSNDETQQLAPHSIEAAP</sequence>
<keyword evidence="1" id="KW-0863">Zinc-finger</keyword>
<dbReference type="OrthoDB" id="18412at2759"/>
<keyword evidence="1" id="KW-0479">Metal-binding</keyword>
<organism evidence="4">
    <name type="scientific">Sporisorium scitamineum</name>
    <dbReference type="NCBI Taxonomy" id="49012"/>
    <lineage>
        <taxon>Eukaryota</taxon>
        <taxon>Fungi</taxon>
        <taxon>Dikarya</taxon>
        <taxon>Basidiomycota</taxon>
        <taxon>Ustilaginomycotina</taxon>
        <taxon>Ustilaginomycetes</taxon>
        <taxon>Ustilaginales</taxon>
        <taxon>Ustilaginaceae</taxon>
        <taxon>Sporisorium</taxon>
    </lineage>
</organism>
<dbReference type="CDD" id="cd23024">
    <property type="entry name" value="zf-HIT_ZNHIT2-3"/>
    <property type="match status" value="1"/>
</dbReference>
<dbReference type="GO" id="GO:0008270">
    <property type="term" value="F:zinc ion binding"/>
    <property type="evidence" value="ECO:0007669"/>
    <property type="project" value="UniProtKB-UniRule"/>
</dbReference>
<dbReference type="InterPro" id="IPR007529">
    <property type="entry name" value="Znf_HIT"/>
</dbReference>
<evidence type="ECO:0000256" key="2">
    <source>
        <dbReference type="SAM" id="MobiDB-lite"/>
    </source>
</evidence>
<evidence type="ECO:0000256" key="1">
    <source>
        <dbReference type="PROSITE-ProRule" id="PRU00453"/>
    </source>
</evidence>
<feature type="region of interest" description="Disordered" evidence="2">
    <location>
        <begin position="296"/>
        <end position="359"/>
    </location>
</feature>